<organism evidence="3 4">
    <name type="scientific">Saccharopolyspora elongata</name>
    <dbReference type="NCBI Taxonomy" id="2530387"/>
    <lineage>
        <taxon>Bacteria</taxon>
        <taxon>Bacillati</taxon>
        <taxon>Actinomycetota</taxon>
        <taxon>Actinomycetes</taxon>
        <taxon>Pseudonocardiales</taxon>
        <taxon>Pseudonocardiaceae</taxon>
        <taxon>Saccharopolyspora</taxon>
    </lineage>
</organism>
<dbReference type="OrthoDB" id="6882680at2"/>
<dbReference type="GO" id="GO:0006210">
    <property type="term" value="P:thymine catabolic process"/>
    <property type="evidence" value="ECO:0007669"/>
    <property type="project" value="TreeGrafter"/>
</dbReference>
<keyword evidence="4" id="KW-1185">Reference proteome</keyword>
<dbReference type="InterPro" id="IPR016161">
    <property type="entry name" value="Ald_DH/histidinol_DH"/>
</dbReference>
<dbReference type="PANTHER" id="PTHR43866:SF4">
    <property type="entry name" value="MALONATE-SEMIALDEHYDE DEHYDROGENASE"/>
    <property type="match status" value="1"/>
</dbReference>
<dbReference type="InterPro" id="IPR010061">
    <property type="entry name" value="MeMal-semiAld_DH"/>
</dbReference>
<dbReference type="GO" id="GO:0006574">
    <property type="term" value="P:L-valine catabolic process"/>
    <property type="evidence" value="ECO:0007669"/>
    <property type="project" value="TreeGrafter"/>
</dbReference>
<gene>
    <name evidence="3" type="ORF">E1288_32760</name>
</gene>
<sequence>MTDIIDRPDTQTALIGHWIDGWRRESTSGRTGPVYNPATGLVTANVALADEAEIDEAVASAQRGFEVWSRYSIAKRQAVIFAFRELLNARKGELAEIITAEHGKVLSAEC</sequence>
<dbReference type="AlphaFoldDB" id="A0A4R4Y9Z5"/>
<dbReference type="SUPFAM" id="SSF53720">
    <property type="entry name" value="ALDH-like"/>
    <property type="match status" value="1"/>
</dbReference>
<dbReference type="InterPro" id="IPR015590">
    <property type="entry name" value="Aldehyde_DH_dom"/>
</dbReference>
<feature type="domain" description="Aldehyde dehydrogenase" evidence="2">
    <location>
        <begin position="26"/>
        <end position="107"/>
    </location>
</feature>
<evidence type="ECO:0000313" key="3">
    <source>
        <dbReference type="EMBL" id="TDD41351.1"/>
    </source>
</evidence>
<dbReference type="PANTHER" id="PTHR43866">
    <property type="entry name" value="MALONATE-SEMIALDEHYDE DEHYDROGENASE"/>
    <property type="match status" value="1"/>
</dbReference>
<dbReference type="Proteomes" id="UP000294947">
    <property type="component" value="Unassembled WGS sequence"/>
</dbReference>
<evidence type="ECO:0000259" key="2">
    <source>
        <dbReference type="Pfam" id="PF00171"/>
    </source>
</evidence>
<dbReference type="InterPro" id="IPR016162">
    <property type="entry name" value="Ald_DH_N"/>
</dbReference>
<reference evidence="3 4" key="1">
    <citation type="submission" date="2019-03" db="EMBL/GenBank/DDBJ databases">
        <title>Draft genome sequences of novel Actinobacteria.</title>
        <authorList>
            <person name="Sahin N."/>
            <person name="Ay H."/>
            <person name="Saygin H."/>
        </authorList>
    </citation>
    <scope>NUCLEOTIDE SEQUENCE [LARGE SCALE GENOMIC DNA]</scope>
    <source>
        <strain evidence="3 4">7K502</strain>
    </source>
</reference>
<comment type="caution">
    <text evidence="3">The sequence shown here is derived from an EMBL/GenBank/DDBJ whole genome shotgun (WGS) entry which is preliminary data.</text>
</comment>
<dbReference type="RefSeq" id="WP_132492195.1">
    <property type="nucleotide sequence ID" value="NZ_SMKW01000059.1"/>
</dbReference>
<dbReference type="EMBL" id="SMKW01000059">
    <property type="protein sequence ID" value="TDD41351.1"/>
    <property type="molecule type" value="Genomic_DNA"/>
</dbReference>
<keyword evidence="1" id="KW-0560">Oxidoreductase</keyword>
<proteinExistence type="predicted"/>
<accession>A0A4R4Y9Z5</accession>
<name>A0A4R4Y9Z5_9PSEU</name>
<dbReference type="Pfam" id="PF00171">
    <property type="entry name" value="Aldedh"/>
    <property type="match status" value="1"/>
</dbReference>
<protein>
    <submittedName>
        <fullName evidence="3">Aldehyde dehydrogenase family protein</fullName>
    </submittedName>
</protein>
<evidence type="ECO:0000256" key="1">
    <source>
        <dbReference type="ARBA" id="ARBA00023002"/>
    </source>
</evidence>
<dbReference type="GO" id="GO:0004491">
    <property type="term" value="F:methylmalonate-semialdehyde dehydrogenase (acylating, NAD) activity"/>
    <property type="evidence" value="ECO:0007669"/>
    <property type="project" value="InterPro"/>
</dbReference>
<evidence type="ECO:0000313" key="4">
    <source>
        <dbReference type="Proteomes" id="UP000294947"/>
    </source>
</evidence>
<dbReference type="Gene3D" id="3.40.605.10">
    <property type="entry name" value="Aldehyde Dehydrogenase, Chain A, domain 1"/>
    <property type="match status" value="1"/>
</dbReference>